<evidence type="ECO:0000256" key="3">
    <source>
        <dbReference type="ARBA" id="ARBA00038088"/>
    </source>
</evidence>
<proteinExistence type="inferred from homology"/>
<evidence type="ECO:0000313" key="7">
    <source>
        <dbReference type="EMBL" id="NRT91987.1"/>
    </source>
</evidence>
<comment type="caution">
    <text evidence="7">The sequence shown here is derived from an EMBL/GenBank/DDBJ whole genome shotgun (WGS) entry which is preliminary data.</text>
</comment>
<feature type="compositionally biased region" description="Basic and acidic residues" evidence="5">
    <location>
        <begin position="530"/>
        <end position="542"/>
    </location>
</feature>
<dbReference type="Gene3D" id="3.40.50.300">
    <property type="entry name" value="P-loop containing nucleotide triphosphate hydrolases"/>
    <property type="match status" value="1"/>
</dbReference>
<evidence type="ECO:0000256" key="2">
    <source>
        <dbReference type="ARBA" id="ARBA00022840"/>
    </source>
</evidence>
<accession>A0AAX0BA34</accession>
<keyword evidence="1" id="KW-0547">Nucleotide-binding</keyword>
<dbReference type="PANTHER" id="PTHR42960:SF1">
    <property type="entry name" value="YCF46 PROTEIN"/>
    <property type="match status" value="1"/>
</dbReference>
<dbReference type="InterPro" id="IPR003593">
    <property type="entry name" value="AAA+_ATPase"/>
</dbReference>
<feature type="region of interest" description="Disordered" evidence="5">
    <location>
        <begin position="530"/>
        <end position="570"/>
    </location>
</feature>
<evidence type="ECO:0000256" key="4">
    <source>
        <dbReference type="ARBA" id="ARBA00040480"/>
    </source>
</evidence>
<dbReference type="Proteomes" id="UP001193748">
    <property type="component" value="Unassembled WGS sequence"/>
</dbReference>
<evidence type="ECO:0000259" key="6">
    <source>
        <dbReference type="SMART" id="SM00382"/>
    </source>
</evidence>
<dbReference type="EMBL" id="JABSWW010000001">
    <property type="protein sequence ID" value="NRT91987.1"/>
    <property type="molecule type" value="Genomic_DNA"/>
</dbReference>
<comment type="similarity">
    <text evidence="3">Belongs to the AAA ATPase family. Highly divergent.</text>
</comment>
<dbReference type="InterPro" id="IPR027417">
    <property type="entry name" value="P-loop_NTPase"/>
</dbReference>
<keyword evidence="2" id="KW-0067">ATP-binding</keyword>
<dbReference type="GO" id="GO:0016887">
    <property type="term" value="F:ATP hydrolysis activity"/>
    <property type="evidence" value="ECO:0007669"/>
    <property type="project" value="InterPro"/>
</dbReference>
<dbReference type="AlphaFoldDB" id="A0AAX0BA34"/>
<dbReference type="PANTHER" id="PTHR42960">
    <property type="entry name" value="YCF46 PROTEIN"/>
    <property type="match status" value="1"/>
</dbReference>
<dbReference type="SMART" id="SM00382">
    <property type="entry name" value="AAA"/>
    <property type="match status" value="1"/>
</dbReference>
<organism evidence="7 8">
    <name type="scientific">Clostridium beijerinckii</name>
    <name type="common">Clostridium MP</name>
    <dbReference type="NCBI Taxonomy" id="1520"/>
    <lineage>
        <taxon>Bacteria</taxon>
        <taxon>Bacillati</taxon>
        <taxon>Bacillota</taxon>
        <taxon>Clostridia</taxon>
        <taxon>Eubacteriales</taxon>
        <taxon>Clostridiaceae</taxon>
        <taxon>Clostridium</taxon>
    </lineage>
</organism>
<sequence length="570" mass="63740">MSLENNSTERTKKYLANLFKARFPYVYISTWEEERAISVIDSVVKDENLIKTQRITYIWSQTDGMCIQGAKGREETKQPIKALEFIEKCEEPAIFILKDFHVFFGVAGRNVDYALIRKTRDLVSVLKNSPRPKSVVFLSPTVVLPSELQKDVTILDFDLPTIDEIKSLLNEMIDMNKQGGRIIIDLDESEKERLCKAALGLTLQEAENAFARAMVEDGRMNIGDLEIILEEKCQVIKKTGILEFEKSDLNMNDVGGLENLKRWVSKRNKSWLDSAQKYNIPAPKGVLITGVPGCGKSLTAKAISAMWQLPLLRLDMGKIFSGIVGSSEENMRKAIKTAEAVAPSILWIDEIEKGFSGASSSSGDSGTSTRIFGTFLTWMQEKTKPVFVVATANNINSLPSELLRKGRFDEIFFVDLPTKNERKDIFRLHLKKRLTNEEVCKDVSITDELLSGLADLTEGFVGAEIEQAVVAALFEAFSEERGLHVSDLEKVIKNTVPLSVTQAEQIISIREWANVRAVAATAKEDRSEYVKKDNPISSKLEEDTGGSKFDDENNSESAIKKARGGRTIDF</sequence>
<dbReference type="SUPFAM" id="SSF52540">
    <property type="entry name" value="P-loop containing nucleoside triphosphate hydrolases"/>
    <property type="match status" value="1"/>
</dbReference>
<feature type="domain" description="AAA+ ATPase" evidence="6">
    <location>
        <begin position="282"/>
        <end position="418"/>
    </location>
</feature>
<protein>
    <recommendedName>
        <fullName evidence="4">Uncharacterized AAA domain-containing protein ycf46</fullName>
    </recommendedName>
</protein>
<name>A0AAX0BA34_CLOBE</name>
<gene>
    <name evidence="7" type="ORF">B0H41_005666</name>
</gene>
<reference evidence="7" key="1">
    <citation type="submission" date="2020-05" db="EMBL/GenBank/DDBJ databases">
        <authorList>
            <person name="Brown S."/>
            <person name="Huntemann M."/>
            <person name="Clum A."/>
            <person name="Spunde A."/>
            <person name="Palaniappan K."/>
            <person name="Ritter S."/>
            <person name="Mikhailova N."/>
            <person name="Chen I.-M."/>
            <person name="Stamatis D."/>
            <person name="Reddy T."/>
            <person name="O'Malley R."/>
            <person name="Daum C."/>
            <person name="Shapiro N."/>
            <person name="Ivanova N."/>
            <person name="Kyrpides N."/>
            <person name="Woyke T."/>
        </authorList>
    </citation>
    <scope>NUCLEOTIDE SEQUENCE</scope>
    <source>
        <strain evidence="7">DJ080</strain>
    </source>
</reference>
<evidence type="ECO:0000256" key="1">
    <source>
        <dbReference type="ARBA" id="ARBA00022741"/>
    </source>
</evidence>
<dbReference type="CDD" id="cd19507">
    <property type="entry name" value="RecA-like_Ycf46-like"/>
    <property type="match status" value="1"/>
</dbReference>
<dbReference type="GO" id="GO:0005524">
    <property type="term" value="F:ATP binding"/>
    <property type="evidence" value="ECO:0007669"/>
    <property type="project" value="UniProtKB-KW"/>
</dbReference>
<dbReference type="Gene3D" id="1.10.8.60">
    <property type="match status" value="1"/>
</dbReference>
<reference evidence="7" key="2">
    <citation type="journal article" date="2022" name="Nat. Biotechnol.">
        <title>Carbon-negative production of acetone and isopropanol by gas fermentation at industrial pilot scale.</title>
        <authorList>
            <person name="Liew F.E."/>
            <person name="Nogle R."/>
            <person name="Abdalla T."/>
            <person name="Rasor B.J."/>
            <person name="Canter C."/>
            <person name="Jensen R.O."/>
            <person name="Wang L."/>
            <person name="Strutz J."/>
            <person name="Chirania P."/>
            <person name="De Tissera S."/>
            <person name="Mueller A.P."/>
            <person name="Ruan Z."/>
            <person name="Gao A."/>
            <person name="Tran L."/>
            <person name="Engle N.L."/>
            <person name="Bromley J.C."/>
            <person name="Daniell J."/>
            <person name="Conrado R."/>
            <person name="Tschaplinski T.J."/>
            <person name="Giannone R.J."/>
            <person name="Hettich R.L."/>
            <person name="Karim A.S."/>
            <person name="Simpson S.D."/>
            <person name="Brown S.D."/>
            <person name="Leang C."/>
            <person name="Jewett M.C."/>
            <person name="Kopke M."/>
        </authorList>
    </citation>
    <scope>NUCLEOTIDE SEQUENCE</scope>
    <source>
        <strain evidence="7">DJ080</strain>
    </source>
</reference>
<dbReference type="RefSeq" id="WP_173708609.1">
    <property type="nucleotide sequence ID" value="NZ_CP107022.1"/>
</dbReference>
<dbReference type="InterPro" id="IPR003959">
    <property type="entry name" value="ATPase_AAA_core"/>
</dbReference>
<dbReference type="Pfam" id="PF00004">
    <property type="entry name" value="AAA"/>
    <property type="match status" value="1"/>
</dbReference>
<evidence type="ECO:0000313" key="8">
    <source>
        <dbReference type="Proteomes" id="UP001193748"/>
    </source>
</evidence>
<evidence type="ECO:0000256" key="5">
    <source>
        <dbReference type="SAM" id="MobiDB-lite"/>
    </source>
</evidence>
<dbReference type="InterPro" id="IPR052381">
    <property type="entry name" value="AAA_domain_protein"/>
</dbReference>